<dbReference type="EMBL" id="CP024899">
    <property type="protein sequence ID" value="ATX64952.1"/>
    <property type="molecule type" value="Genomic_DNA"/>
</dbReference>
<dbReference type="OrthoDB" id="7875658at2"/>
<sequence length="94" mass="10383">MALPLAPLAVAAAKYGAVAFAGYALMRQMQPGHINQRTEDILDEVEEGLTTHRPRDREQLNGAARFRRVIRFGVNGPGIEIDATALGRLKMRRV</sequence>
<name>A0A2K8K668_9RHOB</name>
<evidence type="ECO:0000313" key="2">
    <source>
        <dbReference type="Proteomes" id="UP000228948"/>
    </source>
</evidence>
<keyword evidence="2" id="KW-1185">Reference proteome</keyword>
<dbReference type="RefSeq" id="WP_071479731.1">
    <property type="nucleotide sequence ID" value="NZ_CP024899.1"/>
</dbReference>
<dbReference type="AlphaFoldDB" id="A0A2K8K668"/>
<organism evidence="1 2">
    <name type="scientific">Roseinatronobacter bogoriensis subsp. barguzinensis</name>
    <dbReference type="NCBI Taxonomy" id="441209"/>
    <lineage>
        <taxon>Bacteria</taxon>
        <taxon>Pseudomonadati</taxon>
        <taxon>Pseudomonadota</taxon>
        <taxon>Alphaproteobacteria</taxon>
        <taxon>Rhodobacterales</taxon>
        <taxon>Paracoccaceae</taxon>
        <taxon>Roseinatronobacter</taxon>
    </lineage>
</organism>
<dbReference type="STRING" id="441209.GCA_001870665_00595"/>
<protein>
    <submittedName>
        <fullName evidence="1">Uncharacterized protein</fullName>
    </submittedName>
</protein>
<dbReference type="KEGG" id="rbg:BG454_03145"/>
<evidence type="ECO:0000313" key="1">
    <source>
        <dbReference type="EMBL" id="ATX64952.1"/>
    </source>
</evidence>
<reference evidence="1 2" key="1">
    <citation type="submission" date="2017-11" db="EMBL/GenBank/DDBJ databases">
        <title>Revised Sequence and Annotation of the Rhodobaca barguzinensis strain alga05 Genome.</title>
        <authorList>
            <person name="Kopejtka K."/>
            <person name="Tomasch J.M."/>
            <person name="Bunk B."/>
            <person name="Koblizek M."/>
        </authorList>
    </citation>
    <scope>NUCLEOTIDE SEQUENCE [LARGE SCALE GENOMIC DNA]</scope>
    <source>
        <strain evidence="2">alga05</strain>
    </source>
</reference>
<gene>
    <name evidence="1" type="ORF">BG454_03145</name>
</gene>
<proteinExistence type="predicted"/>
<accession>A0A2K8K668</accession>
<dbReference type="Proteomes" id="UP000228948">
    <property type="component" value="Chromosome"/>
</dbReference>